<feature type="region of interest" description="Disordered" evidence="1">
    <location>
        <begin position="148"/>
        <end position="217"/>
    </location>
</feature>
<evidence type="ECO:0000256" key="1">
    <source>
        <dbReference type="SAM" id="MobiDB-lite"/>
    </source>
</evidence>
<dbReference type="InterPro" id="IPR013083">
    <property type="entry name" value="Znf_RING/FYVE/PHD"/>
</dbReference>
<protein>
    <recommendedName>
        <fullName evidence="4">HTH psq-type domain-containing protein</fullName>
    </recommendedName>
</protein>
<evidence type="ECO:0000313" key="2">
    <source>
        <dbReference type="EMBL" id="CAH1969747.1"/>
    </source>
</evidence>
<proteinExistence type="predicted"/>
<dbReference type="InterPro" id="IPR011011">
    <property type="entry name" value="Znf_FYVE_PHD"/>
</dbReference>
<sequence length="272" mass="31229">MPRKRINKTERASRDLSLYESAYDVVLSGTSIRAAAAQFGLCHVSLLRYKKKRENSVDCITKVSMGYKPANRVFSNEQENEMVKYIKKAADIYQDSDENIPLSAFRLKEGRADAILIRTPAKLLQVHDEATPTSSEFVKVVFSPENVRPFSKAPPRKGTMKGRKKRKSAIYTDTPEKIEIEKEVEEREKKRVKRNLGSQGNRPNNKVPRKKKTGSAESSEDENEYFCLVCAEPYGNSRKDEKWIQCTQCKMWSHEECVAQNLFYVCHNCESE</sequence>
<dbReference type="EMBL" id="CAKOFQ010006766">
    <property type="protein sequence ID" value="CAH1969747.1"/>
    <property type="molecule type" value="Genomic_DNA"/>
</dbReference>
<evidence type="ECO:0008006" key="4">
    <source>
        <dbReference type="Google" id="ProtNLM"/>
    </source>
</evidence>
<dbReference type="AlphaFoldDB" id="A0A9P0K812"/>
<name>A0A9P0K812_ACAOB</name>
<dbReference type="Proteomes" id="UP001152888">
    <property type="component" value="Unassembled WGS sequence"/>
</dbReference>
<feature type="compositionally biased region" description="Basic and acidic residues" evidence="1">
    <location>
        <begin position="174"/>
        <end position="189"/>
    </location>
</feature>
<gene>
    <name evidence="2" type="ORF">ACAOBT_LOCUS8522</name>
</gene>
<dbReference type="Gene3D" id="3.30.40.10">
    <property type="entry name" value="Zinc/RING finger domain, C3HC4 (zinc finger)"/>
    <property type="match status" value="1"/>
</dbReference>
<feature type="compositionally biased region" description="Basic residues" evidence="1">
    <location>
        <begin position="154"/>
        <end position="168"/>
    </location>
</feature>
<accession>A0A9P0K812</accession>
<reference evidence="2" key="1">
    <citation type="submission" date="2022-03" db="EMBL/GenBank/DDBJ databases">
        <authorList>
            <person name="Sayadi A."/>
        </authorList>
    </citation>
    <scope>NUCLEOTIDE SEQUENCE</scope>
</reference>
<dbReference type="OrthoDB" id="4327074at2759"/>
<organism evidence="2 3">
    <name type="scientific">Acanthoscelides obtectus</name>
    <name type="common">Bean weevil</name>
    <name type="synonym">Bruchus obtectus</name>
    <dbReference type="NCBI Taxonomy" id="200917"/>
    <lineage>
        <taxon>Eukaryota</taxon>
        <taxon>Metazoa</taxon>
        <taxon>Ecdysozoa</taxon>
        <taxon>Arthropoda</taxon>
        <taxon>Hexapoda</taxon>
        <taxon>Insecta</taxon>
        <taxon>Pterygota</taxon>
        <taxon>Neoptera</taxon>
        <taxon>Endopterygota</taxon>
        <taxon>Coleoptera</taxon>
        <taxon>Polyphaga</taxon>
        <taxon>Cucujiformia</taxon>
        <taxon>Chrysomeloidea</taxon>
        <taxon>Chrysomelidae</taxon>
        <taxon>Bruchinae</taxon>
        <taxon>Bruchini</taxon>
        <taxon>Acanthoscelides</taxon>
    </lineage>
</organism>
<keyword evidence="3" id="KW-1185">Reference proteome</keyword>
<comment type="caution">
    <text evidence="2">The sequence shown here is derived from an EMBL/GenBank/DDBJ whole genome shotgun (WGS) entry which is preliminary data.</text>
</comment>
<evidence type="ECO:0000313" key="3">
    <source>
        <dbReference type="Proteomes" id="UP001152888"/>
    </source>
</evidence>
<dbReference type="SUPFAM" id="SSF57903">
    <property type="entry name" value="FYVE/PHD zinc finger"/>
    <property type="match status" value="1"/>
</dbReference>